<evidence type="ECO:0000313" key="2">
    <source>
        <dbReference type="EMBL" id="ODV59924.1"/>
    </source>
</evidence>
<dbReference type="STRING" id="1344418.A0A1D2VE07"/>
<dbReference type="AlphaFoldDB" id="A0A1D2VE07"/>
<evidence type="ECO:0000259" key="1">
    <source>
        <dbReference type="PROSITE" id="PS50405"/>
    </source>
</evidence>
<dbReference type="InterPro" id="IPR050802">
    <property type="entry name" value="EF-GSTs"/>
</dbReference>
<dbReference type="RefSeq" id="XP_020046231.1">
    <property type="nucleotide sequence ID" value="XM_020188705.1"/>
</dbReference>
<name>A0A1D2VE07_9ASCO</name>
<dbReference type="Gene3D" id="3.40.30.10">
    <property type="entry name" value="Glutaredoxin"/>
    <property type="match status" value="1"/>
</dbReference>
<dbReference type="GO" id="GO:0016740">
    <property type="term" value="F:transferase activity"/>
    <property type="evidence" value="ECO:0007669"/>
    <property type="project" value="UniProtKB-KW"/>
</dbReference>
<dbReference type="Gene3D" id="1.20.1050.10">
    <property type="match status" value="1"/>
</dbReference>
<reference evidence="3" key="1">
    <citation type="submission" date="2016-05" db="EMBL/GenBank/DDBJ databases">
        <title>Comparative genomics of biotechnologically important yeasts.</title>
        <authorList>
            <consortium name="DOE Joint Genome Institute"/>
            <person name="Riley R."/>
            <person name="Haridas S."/>
            <person name="Wolfe K.H."/>
            <person name="Lopes M.R."/>
            <person name="Hittinger C.T."/>
            <person name="Goker M."/>
            <person name="Salamov A."/>
            <person name="Wisecaver J."/>
            <person name="Long T.M."/>
            <person name="Aerts A.L."/>
            <person name="Barry K."/>
            <person name="Choi C."/>
            <person name="Clum A."/>
            <person name="Coughlan A.Y."/>
            <person name="Deshpande S."/>
            <person name="Douglass A.P."/>
            <person name="Hanson S.J."/>
            <person name="Klenk H.-P."/>
            <person name="Labutti K."/>
            <person name="Lapidus A."/>
            <person name="Lindquist E."/>
            <person name="Lipzen A."/>
            <person name="Meier-Kolthoff J.P."/>
            <person name="Ohm R.A."/>
            <person name="Otillar R.P."/>
            <person name="Pangilinan J."/>
            <person name="Peng Y."/>
            <person name="Rokas A."/>
            <person name="Rosa C.A."/>
            <person name="Scheuner C."/>
            <person name="Sibirny A.A."/>
            <person name="Slot J.C."/>
            <person name="Stielow J.B."/>
            <person name="Sun H."/>
            <person name="Kurtzman C.P."/>
            <person name="Blackwell M."/>
            <person name="Grigoriev I.V."/>
            <person name="Jeffries T.W."/>
        </authorList>
    </citation>
    <scope>NUCLEOTIDE SEQUENCE [LARGE SCALE GENOMIC DNA]</scope>
    <source>
        <strain evidence="3">DSM 1968</strain>
    </source>
</reference>
<evidence type="ECO:0000313" key="3">
    <source>
        <dbReference type="Proteomes" id="UP000095038"/>
    </source>
</evidence>
<dbReference type="Proteomes" id="UP000095038">
    <property type="component" value="Unassembled WGS sequence"/>
</dbReference>
<dbReference type="GO" id="GO:0005634">
    <property type="term" value="C:nucleus"/>
    <property type="evidence" value="ECO:0007669"/>
    <property type="project" value="TreeGrafter"/>
</dbReference>
<dbReference type="InterPro" id="IPR036249">
    <property type="entry name" value="Thioredoxin-like_sf"/>
</dbReference>
<dbReference type="GO" id="GO:0006414">
    <property type="term" value="P:translational elongation"/>
    <property type="evidence" value="ECO:0007669"/>
    <property type="project" value="TreeGrafter"/>
</dbReference>
<dbReference type="OrthoDB" id="249703at2759"/>
<dbReference type="PANTHER" id="PTHR43986:SF1">
    <property type="entry name" value="ELONGATION FACTOR 1-GAMMA"/>
    <property type="match status" value="1"/>
</dbReference>
<dbReference type="InterPro" id="IPR036282">
    <property type="entry name" value="Glutathione-S-Trfase_C_sf"/>
</dbReference>
<dbReference type="PROSITE" id="PS50405">
    <property type="entry name" value="GST_CTER"/>
    <property type="match status" value="1"/>
</dbReference>
<feature type="domain" description="GST C-terminal" evidence="1">
    <location>
        <begin position="85"/>
        <end position="218"/>
    </location>
</feature>
<dbReference type="PANTHER" id="PTHR43986">
    <property type="entry name" value="ELONGATION FACTOR 1-GAMMA"/>
    <property type="match status" value="1"/>
</dbReference>
<proteinExistence type="predicted"/>
<dbReference type="GeneID" id="30962341"/>
<dbReference type="InParanoid" id="A0A1D2VE07"/>
<dbReference type="EMBL" id="KV454484">
    <property type="protein sequence ID" value="ODV59924.1"/>
    <property type="molecule type" value="Genomic_DNA"/>
</dbReference>
<protein>
    <submittedName>
        <fullName evidence="2">Glutathione S-transferase</fullName>
    </submittedName>
</protein>
<dbReference type="SUPFAM" id="SSF52833">
    <property type="entry name" value="Thioredoxin-like"/>
    <property type="match status" value="1"/>
</dbReference>
<keyword evidence="2" id="KW-0808">Transferase</keyword>
<gene>
    <name evidence="2" type="ORF">ASCRUDRAFT_108291</name>
</gene>
<accession>A0A1D2VE07</accession>
<keyword evidence="3" id="KW-1185">Reference proteome</keyword>
<dbReference type="GO" id="GO:0005737">
    <property type="term" value="C:cytoplasm"/>
    <property type="evidence" value="ECO:0007669"/>
    <property type="project" value="TreeGrafter"/>
</dbReference>
<dbReference type="InterPro" id="IPR010987">
    <property type="entry name" value="Glutathione-S-Trfase_C-like"/>
</dbReference>
<sequence length="218" mass="24804">MLKDILFSTAAIRCLLPKALVRHYSLPIALLADLSLPEYTLTFPLRKVPVLFSLHQQHLSEVAAILFYLNSLASNRDNLVPADTTANSYFQVIRWLSFFTSEYVPALALCFKQLDGRLPYNRPQYDDSLSKIAVMSLMLEHHLLLHNGFLVEPNHITMADLFGASCALRGFNFFFDAAWRKDHPITTSWFLNVTSSPILKDDFAAFQFINKAHELAPQ</sequence>
<organism evidence="2 3">
    <name type="scientific">Ascoidea rubescens DSM 1968</name>
    <dbReference type="NCBI Taxonomy" id="1344418"/>
    <lineage>
        <taxon>Eukaryota</taxon>
        <taxon>Fungi</taxon>
        <taxon>Dikarya</taxon>
        <taxon>Ascomycota</taxon>
        <taxon>Saccharomycotina</taxon>
        <taxon>Saccharomycetes</taxon>
        <taxon>Ascoideaceae</taxon>
        <taxon>Ascoidea</taxon>
    </lineage>
</organism>
<dbReference type="SUPFAM" id="SSF47616">
    <property type="entry name" value="GST C-terminal domain-like"/>
    <property type="match status" value="1"/>
</dbReference>